<feature type="binding site" evidence="6">
    <location>
        <begin position="380"/>
        <end position="382"/>
    </location>
    <ligand>
        <name>FAD</name>
        <dbReference type="ChEBI" id="CHEBI:57692"/>
    </ligand>
</feature>
<keyword evidence="10" id="KW-1185">Reference proteome</keyword>
<evidence type="ECO:0000259" key="8">
    <source>
        <dbReference type="PROSITE" id="PS51645"/>
    </source>
</evidence>
<dbReference type="Gene3D" id="1.10.579.10">
    <property type="entry name" value="DNA Cyclobutane Dipyrimidine Photolyase, subunit A, domain 3"/>
    <property type="match status" value="1"/>
</dbReference>
<dbReference type="AlphaFoldDB" id="A0A368VFG1"/>
<dbReference type="PANTHER" id="PTHR11455:SF9">
    <property type="entry name" value="CRYPTOCHROME CIRCADIAN CLOCK 5 ISOFORM X1"/>
    <property type="match status" value="1"/>
</dbReference>
<evidence type="ECO:0000313" key="10">
    <source>
        <dbReference type="Proteomes" id="UP000252733"/>
    </source>
</evidence>
<comment type="similarity">
    <text evidence="1 7">Belongs to the DNA photolyase class-1 family.</text>
</comment>
<dbReference type="InterPro" id="IPR014133">
    <property type="entry name" value="Cry_DASH"/>
</dbReference>
<protein>
    <recommendedName>
        <fullName evidence="2 7">Cryptochrome DASH</fullName>
    </recommendedName>
</protein>
<dbReference type="InterPro" id="IPR006050">
    <property type="entry name" value="DNA_photolyase_N"/>
</dbReference>
<evidence type="ECO:0000256" key="3">
    <source>
        <dbReference type="ARBA" id="ARBA00022630"/>
    </source>
</evidence>
<feature type="binding site" evidence="6">
    <location>
        <position position="229"/>
    </location>
    <ligand>
        <name>FAD</name>
        <dbReference type="ChEBI" id="CHEBI:57692"/>
    </ligand>
</feature>
<dbReference type="InterPro" id="IPR005101">
    <property type="entry name" value="Cryptochr/Photolyase_FAD-bd"/>
</dbReference>
<dbReference type="NCBIfam" id="TIGR02765">
    <property type="entry name" value="crypto_DASH"/>
    <property type="match status" value="1"/>
</dbReference>
<evidence type="ECO:0000256" key="7">
    <source>
        <dbReference type="RuleBase" id="RU367151"/>
    </source>
</evidence>
<dbReference type="PANTHER" id="PTHR11455">
    <property type="entry name" value="CRYPTOCHROME"/>
    <property type="match status" value="1"/>
</dbReference>
<dbReference type="GO" id="GO:0071949">
    <property type="term" value="F:FAD binding"/>
    <property type="evidence" value="ECO:0007669"/>
    <property type="project" value="TreeGrafter"/>
</dbReference>
<evidence type="ECO:0000256" key="5">
    <source>
        <dbReference type="ARBA" id="ARBA00022991"/>
    </source>
</evidence>
<dbReference type="InterPro" id="IPR036155">
    <property type="entry name" value="Crypto/Photolyase_N_sf"/>
</dbReference>
<dbReference type="Gene3D" id="1.25.40.80">
    <property type="match status" value="1"/>
</dbReference>
<evidence type="ECO:0000256" key="4">
    <source>
        <dbReference type="ARBA" id="ARBA00022827"/>
    </source>
</evidence>
<keyword evidence="9" id="KW-0456">Lyase</keyword>
<dbReference type="SUPFAM" id="SSF48173">
    <property type="entry name" value="Cryptochrome/photolyase FAD-binding domain"/>
    <property type="match status" value="1"/>
</dbReference>
<keyword evidence="5 7" id="KW-0157">Chromophore</keyword>
<dbReference type="InterPro" id="IPR002081">
    <property type="entry name" value="Cryptochrome/DNA_photolyase_1"/>
</dbReference>
<organism evidence="9 10">
    <name type="scientific">Marinilabilia salmonicolor</name>
    <dbReference type="NCBI Taxonomy" id="989"/>
    <lineage>
        <taxon>Bacteria</taxon>
        <taxon>Pseudomonadati</taxon>
        <taxon>Bacteroidota</taxon>
        <taxon>Bacteroidia</taxon>
        <taxon>Marinilabiliales</taxon>
        <taxon>Marinilabiliaceae</taxon>
        <taxon>Marinilabilia</taxon>
    </lineage>
</organism>
<evidence type="ECO:0000313" key="9">
    <source>
        <dbReference type="EMBL" id="RCW38394.1"/>
    </source>
</evidence>
<accession>A0A368VFG1</accession>
<name>A0A368VFG1_9BACT</name>
<dbReference type="InterPro" id="IPR014729">
    <property type="entry name" value="Rossmann-like_a/b/a_fold"/>
</dbReference>
<dbReference type="EMBL" id="QPIZ01000004">
    <property type="protein sequence ID" value="RCW38394.1"/>
    <property type="molecule type" value="Genomic_DNA"/>
</dbReference>
<dbReference type="Gene3D" id="3.40.50.620">
    <property type="entry name" value="HUPs"/>
    <property type="match status" value="1"/>
</dbReference>
<dbReference type="InterPro" id="IPR036134">
    <property type="entry name" value="Crypto/Photolyase_FAD-like_sf"/>
</dbReference>
<sequence>MSNSSIIYWFRNDLRIHDNPALKKALSKGSPVIPVFIADDIWFESSHQELNFPRTGRLRKQFLAESLADLKKTLDEYGSTLYIFKGDTAAILRKLFRNTGSSKIVAQREIASEETTIESRISQNIPLELHWGSMLYQPDQVDFPVEKSPFYYTKFKNKVLNQPFIPLPHDTPEESELRRLSKMSLPSGLTELDLNEWMKPDKTGVFKGGESSALERMREYIKSGGAAHYADTRNQFEGINFSSFLAPWLANGALSPRLLYEHLHKEKEKHPEYSESFNTLTEQLIWRDNFRFLFLRYGNKFFATNGLRKPPHAMYNDHEAFEMWKTGKTGHPIIDALMHELTKTGFMSNRGRMLVSFYLAKELKVNWQWGAAWFESLLIDYDVYSNYGNWAYQSGRGTDSRVNRKFNLETQTKKFDPHGSFIQKWK</sequence>
<dbReference type="Pfam" id="PF03441">
    <property type="entry name" value="FAD_binding_7"/>
    <property type="match status" value="1"/>
</dbReference>
<dbReference type="PROSITE" id="PS51645">
    <property type="entry name" value="PHR_CRY_ALPHA_BETA"/>
    <property type="match status" value="1"/>
</dbReference>
<dbReference type="SUPFAM" id="SSF52425">
    <property type="entry name" value="Cryptochrome/photolyase, N-terminal domain"/>
    <property type="match status" value="1"/>
</dbReference>
<dbReference type="RefSeq" id="WP_114436563.1">
    <property type="nucleotide sequence ID" value="NZ_QPIZ01000004.1"/>
</dbReference>
<dbReference type="GO" id="GO:0006281">
    <property type="term" value="P:DNA repair"/>
    <property type="evidence" value="ECO:0007669"/>
    <property type="project" value="InterPro"/>
</dbReference>
<dbReference type="PRINTS" id="PR00147">
    <property type="entry name" value="DNAPHOTLYASE"/>
</dbReference>
<evidence type="ECO:0000256" key="2">
    <source>
        <dbReference type="ARBA" id="ARBA00017881"/>
    </source>
</evidence>
<dbReference type="GO" id="GO:0003677">
    <property type="term" value="F:DNA binding"/>
    <property type="evidence" value="ECO:0007669"/>
    <property type="project" value="TreeGrafter"/>
</dbReference>
<dbReference type="Proteomes" id="UP000252733">
    <property type="component" value="Unassembled WGS sequence"/>
</dbReference>
<comment type="cofactor">
    <cofactor evidence="6 7">
        <name>FAD</name>
        <dbReference type="ChEBI" id="CHEBI:57692"/>
    </cofactor>
    <text evidence="6 7">Binds 1 FAD per subunit.</text>
</comment>
<gene>
    <name evidence="9" type="ORF">DFO77_104152</name>
</gene>
<feature type="domain" description="Photolyase/cryptochrome alpha/beta" evidence="8">
    <location>
        <begin position="4"/>
        <end position="135"/>
    </location>
</feature>
<dbReference type="GO" id="GO:0003904">
    <property type="term" value="F:deoxyribodipyrimidine photo-lyase activity"/>
    <property type="evidence" value="ECO:0007669"/>
    <property type="project" value="TreeGrafter"/>
</dbReference>
<comment type="function">
    <text evidence="7">May have a photoreceptor function.</text>
</comment>
<comment type="caution">
    <text evidence="9">The sequence shown here is derived from an EMBL/GenBank/DDBJ whole genome shotgun (WGS) entry which is preliminary data.</text>
</comment>
<evidence type="ECO:0000256" key="1">
    <source>
        <dbReference type="ARBA" id="ARBA00005862"/>
    </source>
</evidence>
<proteinExistence type="inferred from homology"/>
<keyword evidence="3 6" id="KW-0285">Flavoprotein</keyword>
<evidence type="ECO:0000256" key="6">
    <source>
        <dbReference type="PIRSR" id="PIRSR602081-1"/>
    </source>
</evidence>
<keyword evidence="4 6" id="KW-0274">FAD</keyword>
<reference evidence="9 10" key="1">
    <citation type="submission" date="2018-07" db="EMBL/GenBank/DDBJ databases">
        <title>Freshwater and sediment microbial communities from various areas in North America, analyzing microbe dynamics in response to fracking.</title>
        <authorList>
            <person name="Lamendella R."/>
        </authorList>
    </citation>
    <scope>NUCLEOTIDE SEQUENCE [LARGE SCALE GENOMIC DNA]</scope>
    <source>
        <strain evidence="9 10">160A</strain>
    </source>
</reference>
<comment type="cofactor">
    <cofactor evidence="7">
        <name>(6R)-5,10-methylene-5,6,7,8-tetrahydrofolate</name>
        <dbReference type="ChEBI" id="CHEBI:15636"/>
    </cofactor>
    <text evidence="7">Binds 1 5,10-methenyltetrahydrofolate (MTHF) per subunit.</text>
</comment>
<dbReference type="Pfam" id="PF00875">
    <property type="entry name" value="DNA_photolyase"/>
    <property type="match status" value="1"/>
</dbReference>